<keyword evidence="1" id="KW-1185">Reference proteome</keyword>
<reference evidence="1" key="1">
    <citation type="journal article" date="2013" name="Genetics">
        <title>The draft genome and transcriptome of Panagrellus redivivus are shaped by the harsh demands of a free-living lifestyle.</title>
        <authorList>
            <person name="Srinivasan J."/>
            <person name="Dillman A.R."/>
            <person name="Macchietto M.G."/>
            <person name="Heikkinen L."/>
            <person name="Lakso M."/>
            <person name="Fracchia K.M."/>
            <person name="Antoshechkin I."/>
            <person name="Mortazavi A."/>
            <person name="Wong G."/>
            <person name="Sternberg P.W."/>
        </authorList>
    </citation>
    <scope>NUCLEOTIDE SEQUENCE [LARGE SCALE GENOMIC DNA]</scope>
    <source>
        <strain evidence="1">MT8872</strain>
    </source>
</reference>
<dbReference type="WBParaSite" id="Pan_g11195.t1">
    <property type="protein sequence ID" value="Pan_g11195.t1"/>
    <property type="gene ID" value="Pan_g11195"/>
</dbReference>
<name>A0A7E4UQD0_PANRE</name>
<evidence type="ECO:0000313" key="1">
    <source>
        <dbReference type="Proteomes" id="UP000492821"/>
    </source>
</evidence>
<dbReference type="AlphaFoldDB" id="A0A7E4UQD0"/>
<proteinExistence type="predicted"/>
<reference evidence="2" key="2">
    <citation type="submission" date="2020-10" db="UniProtKB">
        <authorList>
            <consortium name="WormBaseParasite"/>
        </authorList>
    </citation>
    <scope>IDENTIFICATION</scope>
</reference>
<evidence type="ECO:0000313" key="2">
    <source>
        <dbReference type="WBParaSite" id="Pan_g11195.t1"/>
    </source>
</evidence>
<protein>
    <submittedName>
        <fullName evidence="2">F-box domain-containing protein</fullName>
    </submittedName>
</protein>
<dbReference type="Proteomes" id="UP000492821">
    <property type="component" value="Unassembled WGS sequence"/>
</dbReference>
<sequence>MPYPLEKLKYGLRRRLRELVTPAEAYALQIAAPSYYGLQPIQKVQLSTNTRFKINKKNKLLKLPIPEYPTPTNSHEIPFYIASNELSFEYYTPSHKFDPILDDFRLSPNLLFFYDCVLDLTFIQSFVKALFNPIEQLDLYPCSFTSENAAKVICNAPAFKTLERFTVMIPTFPSVSTWIEAFVDAEHTSLKSFYVFNTLPSVFQIDKDIFLKFFKAQSNDFIMCFLMDDIDVRTAEPQMNALFGDYFESSDSTDPFSQPRTVEVHFEGFIRRFALRAI</sequence>
<organism evidence="1 2">
    <name type="scientific">Panagrellus redivivus</name>
    <name type="common">Microworm</name>
    <dbReference type="NCBI Taxonomy" id="6233"/>
    <lineage>
        <taxon>Eukaryota</taxon>
        <taxon>Metazoa</taxon>
        <taxon>Ecdysozoa</taxon>
        <taxon>Nematoda</taxon>
        <taxon>Chromadorea</taxon>
        <taxon>Rhabditida</taxon>
        <taxon>Tylenchina</taxon>
        <taxon>Panagrolaimomorpha</taxon>
        <taxon>Panagrolaimoidea</taxon>
        <taxon>Panagrolaimidae</taxon>
        <taxon>Panagrellus</taxon>
    </lineage>
</organism>
<accession>A0A7E4UQD0</accession>